<proteinExistence type="predicted"/>
<dbReference type="InParanoid" id="A9AZQ2"/>
<dbReference type="HOGENOM" id="CLU_893734_0_0_0"/>
<organism evidence="2 3">
    <name type="scientific">Herpetosiphon aurantiacus (strain ATCC 23779 / DSM 785 / 114-95)</name>
    <dbReference type="NCBI Taxonomy" id="316274"/>
    <lineage>
        <taxon>Bacteria</taxon>
        <taxon>Bacillati</taxon>
        <taxon>Chloroflexota</taxon>
        <taxon>Chloroflexia</taxon>
        <taxon>Herpetosiphonales</taxon>
        <taxon>Herpetosiphonaceae</taxon>
        <taxon>Herpetosiphon</taxon>
    </lineage>
</organism>
<dbReference type="InterPro" id="IPR002711">
    <property type="entry name" value="HNH"/>
</dbReference>
<feature type="domain" description="HNH" evidence="1">
    <location>
        <begin position="200"/>
        <end position="251"/>
    </location>
</feature>
<dbReference type="Proteomes" id="UP000000787">
    <property type="component" value="Chromosome"/>
</dbReference>
<keyword evidence="2" id="KW-0378">Hydrolase</keyword>
<dbReference type="EMBL" id="CP000875">
    <property type="protein sequence ID" value="ABX07106.1"/>
    <property type="molecule type" value="Genomic_DNA"/>
</dbReference>
<keyword evidence="2" id="KW-0540">Nuclease</keyword>
<keyword evidence="3" id="KW-1185">Reference proteome</keyword>
<dbReference type="Pfam" id="PF01844">
    <property type="entry name" value="HNH"/>
    <property type="match status" value="1"/>
</dbReference>
<dbReference type="KEGG" id="hau:Haur_4474"/>
<gene>
    <name evidence="2" type="ordered locus">Haur_4474</name>
</gene>
<dbReference type="GO" id="GO:0008270">
    <property type="term" value="F:zinc ion binding"/>
    <property type="evidence" value="ECO:0007669"/>
    <property type="project" value="InterPro"/>
</dbReference>
<reference evidence="2 3" key="1">
    <citation type="journal article" date="2011" name="Stand. Genomic Sci.">
        <title>Complete genome sequence of the filamentous gliding predatory bacterium Herpetosiphon aurantiacus type strain (114-95(T)).</title>
        <authorList>
            <person name="Kiss H."/>
            <person name="Nett M."/>
            <person name="Domin N."/>
            <person name="Martin K."/>
            <person name="Maresca J.A."/>
            <person name="Copeland A."/>
            <person name="Lapidus A."/>
            <person name="Lucas S."/>
            <person name="Berry K.W."/>
            <person name="Glavina Del Rio T."/>
            <person name="Dalin E."/>
            <person name="Tice H."/>
            <person name="Pitluck S."/>
            <person name="Richardson P."/>
            <person name="Bruce D."/>
            <person name="Goodwin L."/>
            <person name="Han C."/>
            <person name="Detter J.C."/>
            <person name="Schmutz J."/>
            <person name="Brettin T."/>
            <person name="Land M."/>
            <person name="Hauser L."/>
            <person name="Kyrpides N.C."/>
            <person name="Ivanova N."/>
            <person name="Goker M."/>
            <person name="Woyke T."/>
            <person name="Klenk H.P."/>
            <person name="Bryant D.A."/>
        </authorList>
    </citation>
    <scope>NUCLEOTIDE SEQUENCE [LARGE SCALE GENOMIC DNA]</scope>
    <source>
        <strain evidence="3">ATCC 23779 / DSM 785 / 114-95</strain>
    </source>
</reference>
<dbReference type="CDD" id="cd00085">
    <property type="entry name" value="HNHc"/>
    <property type="match status" value="1"/>
</dbReference>
<sequence>MTILQKVDQATIYVYVTDTKIMRPINQGYQKLIVHYVYTTKVRNYLVIAYKEKGYKKERFIDDNSTAVIVKDWDTPDLPDNLKIIQSDEITSTYEMRYGFNSNEWIEEFNSIIDPWIQSNPERLILDLRKQSIQNVSTVEEDWSAAIQANLFDLPSTQPHQPIASPEIFIEGAEYQSLVTRYERNPEARQRCIEHYGSTCVICHFDFAKVYGELAKGFIHVHHLKPLATIGENYEVNPIDDLRPVCPNCHAVIHMRKEPYTIDEVRNMLQH</sequence>
<name>A9AZQ2_HERA2</name>
<protein>
    <submittedName>
        <fullName evidence="2">HNH endonuclease</fullName>
    </submittedName>
</protein>
<dbReference type="AlphaFoldDB" id="A9AZQ2"/>
<dbReference type="InterPro" id="IPR003615">
    <property type="entry name" value="HNH_nuc"/>
</dbReference>
<evidence type="ECO:0000259" key="1">
    <source>
        <dbReference type="Pfam" id="PF01844"/>
    </source>
</evidence>
<keyword evidence="2" id="KW-0255">Endonuclease</keyword>
<accession>A9AZQ2</accession>
<evidence type="ECO:0000313" key="2">
    <source>
        <dbReference type="EMBL" id="ABX07106.1"/>
    </source>
</evidence>
<dbReference type="BioCyc" id="HAUR316274:GHYA-4529-MONOMER"/>
<dbReference type="GO" id="GO:0003676">
    <property type="term" value="F:nucleic acid binding"/>
    <property type="evidence" value="ECO:0007669"/>
    <property type="project" value="InterPro"/>
</dbReference>
<dbReference type="GO" id="GO:0004519">
    <property type="term" value="F:endonuclease activity"/>
    <property type="evidence" value="ECO:0007669"/>
    <property type="project" value="UniProtKB-KW"/>
</dbReference>
<evidence type="ECO:0000313" key="3">
    <source>
        <dbReference type="Proteomes" id="UP000000787"/>
    </source>
</evidence>
<dbReference type="eggNOG" id="COG3183">
    <property type="taxonomic scope" value="Bacteria"/>
</dbReference>